<sequence length="369" mass="42688">MARIRLEAALETSEKWQITDPSLLRWRKKLKRLLFINCDKKLMRSTVQRFEWFADGATEFLKFIELVRKLFTGKELHHKIVQGNNHLSSELWLEPFGTTEHGTQAHLIFTQTDGSPRVGNIYFSIVLQISESTDIFGTAIKCLQLFAPHFKCTFENIQKELTQLSTQCLSWIPPVRSNQKDLVCLQNHSSQWMRPNPLCCKKHNQHELRRISNPDMVGLLDDSSYLKAGIHFAPHHSLEDMLPTNRNSELVAIVGEDQHCLHVDVTLEQLEGIMLPKAIDYFNQNTEATIYKMIWKSKHSYALIQVEKVSMSTQKTVGGARKRKLLEGHDVERISRKGMISHLFDLWPSQVPTQLTSAFKDWLQKQKQS</sequence>
<proteinExistence type="predicted"/>
<reference evidence="1" key="1">
    <citation type="submission" date="2020-07" db="EMBL/GenBank/DDBJ databases">
        <title>Genome sequence and genetic diversity analysis of an under-domesticated orphan crop, white fonio (Digitaria exilis).</title>
        <authorList>
            <person name="Bennetzen J.L."/>
            <person name="Chen S."/>
            <person name="Ma X."/>
            <person name="Wang X."/>
            <person name="Yssel A.E.J."/>
            <person name="Chaluvadi S.R."/>
            <person name="Johnson M."/>
            <person name="Gangashetty P."/>
            <person name="Hamidou F."/>
            <person name="Sanogo M.D."/>
            <person name="Zwaenepoel A."/>
            <person name="Wallace J."/>
            <person name="Van De Peer Y."/>
            <person name="Van Deynze A."/>
        </authorList>
    </citation>
    <scope>NUCLEOTIDE SEQUENCE</scope>
    <source>
        <tissue evidence="1">Leaves</tissue>
    </source>
</reference>
<name>A0A835EU68_9POAL</name>
<dbReference type="InterPro" id="IPR013181">
    <property type="entry name" value="DUF1719"/>
</dbReference>
<keyword evidence="2" id="KW-1185">Reference proteome</keyword>
<dbReference type="EMBL" id="JACEFO010001739">
    <property type="protein sequence ID" value="KAF8713957.1"/>
    <property type="molecule type" value="Genomic_DNA"/>
</dbReference>
<dbReference type="Proteomes" id="UP000636709">
    <property type="component" value="Unassembled WGS sequence"/>
</dbReference>
<dbReference type="AlphaFoldDB" id="A0A835EU68"/>
<evidence type="ECO:0000313" key="1">
    <source>
        <dbReference type="EMBL" id="KAF8713957.1"/>
    </source>
</evidence>
<dbReference type="Pfam" id="PF08224">
    <property type="entry name" value="DUF1719"/>
    <property type="match status" value="1"/>
</dbReference>
<protein>
    <submittedName>
        <fullName evidence="1">Uncharacterized protein</fullName>
    </submittedName>
</protein>
<dbReference type="PANTHER" id="PTHR33377:SF31">
    <property type="entry name" value="RX N-TERMINAL DOMAIN-CONTAINING PROTEIN"/>
    <property type="match status" value="1"/>
</dbReference>
<accession>A0A835EU68</accession>
<dbReference type="PANTHER" id="PTHR33377">
    <property type="entry name" value="OS10G0134700 PROTEIN-RELATED"/>
    <property type="match status" value="1"/>
</dbReference>
<comment type="caution">
    <text evidence="1">The sequence shown here is derived from an EMBL/GenBank/DDBJ whole genome shotgun (WGS) entry which is preliminary data.</text>
</comment>
<evidence type="ECO:0000313" key="2">
    <source>
        <dbReference type="Proteomes" id="UP000636709"/>
    </source>
</evidence>
<dbReference type="OrthoDB" id="678682at2759"/>
<gene>
    <name evidence="1" type="ORF">HU200_027943</name>
</gene>
<dbReference type="SMART" id="SM01157">
    <property type="entry name" value="DUF1719"/>
    <property type="match status" value="1"/>
</dbReference>
<organism evidence="1 2">
    <name type="scientific">Digitaria exilis</name>
    <dbReference type="NCBI Taxonomy" id="1010633"/>
    <lineage>
        <taxon>Eukaryota</taxon>
        <taxon>Viridiplantae</taxon>
        <taxon>Streptophyta</taxon>
        <taxon>Embryophyta</taxon>
        <taxon>Tracheophyta</taxon>
        <taxon>Spermatophyta</taxon>
        <taxon>Magnoliopsida</taxon>
        <taxon>Liliopsida</taxon>
        <taxon>Poales</taxon>
        <taxon>Poaceae</taxon>
        <taxon>PACMAD clade</taxon>
        <taxon>Panicoideae</taxon>
        <taxon>Panicodae</taxon>
        <taxon>Paniceae</taxon>
        <taxon>Anthephorinae</taxon>
        <taxon>Digitaria</taxon>
    </lineage>
</organism>